<evidence type="ECO:0000313" key="2">
    <source>
        <dbReference type="Proteomes" id="UP001161757"/>
    </source>
</evidence>
<reference evidence="1" key="1">
    <citation type="submission" date="2023-01" db="EMBL/GenBank/DDBJ databases">
        <title>Exophiala dermititidis isolated from Cystic Fibrosis Patient.</title>
        <authorList>
            <person name="Kurbessoian T."/>
            <person name="Crocker A."/>
            <person name="Murante D."/>
            <person name="Hogan D.A."/>
            <person name="Stajich J.E."/>
        </authorList>
    </citation>
    <scope>NUCLEOTIDE SEQUENCE</scope>
    <source>
        <strain evidence="1">Ex8</strain>
    </source>
</reference>
<organism evidence="1 2">
    <name type="scientific">Exophiala dermatitidis</name>
    <name type="common">Black yeast-like fungus</name>
    <name type="synonym">Wangiella dermatitidis</name>
    <dbReference type="NCBI Taxonomy" id="5970"/>
    <lineage>
        <taxon>Eukaryota</taxon>
        <taxon>Fungi</taxon>
        <taxon>Dikarya</taxon>
        <taxon>Ascomycota</taxon>
        <taxon>Pezizomycotina</taxon>
        <taxon>Eurotiomycetes</taxon>
        <taxon>Chaetothyriomycetidae</taxon>
        <taxon>Chaetothyriales</taxon>
        <taxon>Herpotrichiellaceae</taxon>
        <taxon>Exophiala</taxon>
    </lineage>
</organism>
<comment type="caution">
    <text evidence="1">The sequence shown here is derived from an EMBL/GenBank/DDBJ whole genome shotgun (WGS) entry which is preliminary data.</text>
</comment>
<sequence>MAYKDHPVSFGYYRLDTAHSTGLACCCRVMMTVVLHRQIELFCHNCELMTIYPCRQQLEMADQNFATVPGTIQLRAGISRYQLGTNSARKFSTSPPERVQGSLLHALRIRLINVACAYDLPPCMPRLDAQRYRDP</sequence>
<dbReference type="AlphaFoldDB" id="A0AAN6EVU4"/>
<protein>
    <submittedName>
        <fullName evidence="1">Uncharacterized protein</fullName>
    </submittedName>
</protein>
<gene>
    <name evidence="1" type="ORF">HRR80_003670</name>
</gene>
<evidence type="ECO:0000313" key="1">
    <source>
        <dbReference type="EMBL" id="KAJ8992570.1"/>
    </source>
</evidence>
<name>A0AAN6EVU4_EXODE</name>
<dbReference type="Proteomes" id="UP001161757">
    <property type="component" value="Unassembled WGS sequence"/>
</dbReference>
<accession>A0AAN6EVU4</accession>
<dbReference type="EMBL" id="JAJGCB010000005">
    <property type="protein sequence ID" value="KAJ8992570.1"/>
    <property type="molecule type" value="Genomic_DNA"/>
</dbReference>
<proteinExistence type="predicted"/>